<feature type="transmembrane region" description="Helical" evidence="1">
    <location>
        <begin position="166"/>
        <end position="192"/>
    </location>
</feature>
<keyword evidence="1" id="KW-0472">Membrane</keyword>
<feature type="transmembrane region" description="Helical" evidence="1">
    <location>
        <begin position="124"/>
        <end position="146"/>
    </location>
</feature>
<dbReference type="Gene3D" id="1.10.1760.20">
    <property type="match status" value="1"/>
</dbReference>
<keyword evidence="1" id="KW-0812">Transmembrane</keyword>
<evidence type="ECO:0000313" key="2">
    <source>
        <dbReference type="EMBL" id="MCY6483538.1"/>
    </source>
</evidence>
<dbReference type="Proteomes" id="UP001078443">
    <property type="component" value="Unassembled WGS sequence"/>
</dbReference>
<reference evidence="2" key="1">
    <citation type="submission" date="2022-12" db="EMBL/GenBank/DDBJ databases">
        <authorList>
            <person name="Wang J."/>
        </authorList>
    </citation>
    <scope>NUCLEOTIDE SEQUENCE</scope>
    <source>
        <strain evidence="2">HY-45-18</strain>
    </source>
</reference>
<sequence>MERNFETGSKRKTGTKRLTTLAMLSAIAVILGFTPLGIIPIPPVGATIMHIPVIIAAVLEGPVAGVIMGLIFGVLSVIRAMTTGSVLLFAFLNPLVSVVPRILIGVVAYYGYKLMPSKKESLKVGVAAALGTITNTVGFLGMMYILYAAPFAKINKISEDVVGKTILGIGVTHGIPEVIVAVIITVAVVMAVKKVRRN</sequence>
<dbReference type="EMBL" id="JAPQER010000001">
    <property type="protein sequence ID" value="MCY6483538.1"/>
    <property type="molecule type" value="Genomic_DNA"/>
</dbReference>
<keyword evidence="3" id="KW-1185">Reference proteome</keyword>
<feature type="transmembrane region" description="Helical" evidence="1">
    <location>
        <begin position="87"/>
        <end position="112"/>
    </location>
</feature>
<dbReference type="Pfam" id="PF12822">
    <property type="entry name" value="ECF_trnsprt"/>
    <property type="match status" value="1"/>
</dbReference>
<name>A0ABT4CX14_9CLOT</name>
<dbReference type="RefSeq" id="WP_268039781.1">
    <property type="nucleotide sequence ID" value="NZ_JAPQER010000001.1"/>
</dbReference>
<comment type="caution">
    <text evidence="2">The sequence shown here is derived from an EMBL/GenBank/DDBJ whole genome shotgun (WGS) entry which is preliminary data.</text>
</comment>
<feature type="transmembrane region" description="Helical" evidence="1">
    <location>
        <begin position="53"/>
        <end position="75"/>
    </location>
</feature>
<evidence type="ECO:0000313" key="3">
    <source>
        <dbReference type="Proteomes" id="UP001078443"/>
    </source>
</evidence>
<proteinExistence type="predicted"/>
<feature type="transmembrane region" description="Helical" evidence="1">
    <location>
        <begin position="20"/>
        <end position="41"/>
    </location>
</feature>
<keyword evidence="1" id="KW-1133">Transmembrane helix</keyword>
<gene>
    <name evidence="2" type="ORF">OW763_04085</name>
</gene>
<evidence type="ECO:0000256" key="1">
    <source>
        <dbReference type="SAM" id="Phobius"/>
    </source>
</evidence>
<organism evidence="2 3">
    <name type="scientific">Clostridium aestuarii</name>
    <dbReference type="NCBI Taxonomy" id="338193"/>
    <lineage>
        <taxon>Bacteria</taxon>
        <taxon>Bacillati</taxon>
        <taxon>Bacillota</taxon>
        <taxon>Clostridia</taxon>
        <taxon>Eubacteriales</taxon>
        <taxon>Clostridiaceae</taxon>
        <taxon>Clostridium</taxon>
    </lineage>
</organism>
<protein>
    <submittedName>
        <fullName evidence="2">ECF transporter S component</fullName>
    </submittedName>
</protein>
<dbReference type="InterPro" id="IPR024529">
    <property type="entry name" value="ECF_trnsprt_substrate-spec"/>
</dbReference>
<accession>A0ABT4CX14</accession>